<protein>
    <submittedName>
        <fullName evidence="2">Amidohydrolase family protein</fullName>
    </submittedName>
</protein>
<dbReference type="InterPro" id="IPR051781">
    <property type="entry name" value="Metallo-dep_Hydrolase"/>
</dbReference>
<dbReference type="InterPro" id="IPR011059">
    <property type="entry name" value="Metal-dep_hydrolase_composite"/>
</dbReference>
<accession>A0ABY2WKK6</accession>
<proteinExistence type="predicted"/>
<sequence>MKTCFPLLLLAFLISCQESDTKKEYASKTYQVYMRDNLAGSHTSSMDSLGNYVYTFEFNDRGRGPEILEKIRLDQAGNISYLEITGVNYLKDTVVENYAYINGAAQWKSTSEAGEKATDGNPFYSSVNGTLGDNELLIRLLLSAENHTVELLPSGTATISNIEAITVDSIPLRLVEITGFGFTPFYEWIDEDNRIFASVSSWLSIISEEHSGMIESLLEIQKKKEDAFFASLAKELTSTPEAKTLIQNVNLFDAKNGRVVPGQQVVVNGNKIESISSVAPNLSEGTKIIDGTGKTLLPGLFDNHCHVQKEDGILHLAAGVTSVRDMANSMELLEIKKQFDENSNIGPRVVTLAGFIDQKGPFAGPGLTITNVAEGEEAIQNYKDNGYHQIKLYSSIDPSWVKPLAKKAHELGMKLSGHIPAHMLAEDAIKDGFDEIQHVNMVALNFLSDTIDTRTPLRFSAVAENTHNLDLDGAEFKAFVQLLKKKAIEIDPTVSIFEGMFSTKAGEPDPQFEAILDRLPIQVQRGYYSGGLPIPEGKEQQYKDSFAKLLEILENLHSNGVTLLPGTDAMPGFALHKELENYVKAGIPANEVLQLATIVSAKNVGMEDLLGSVEKGKMADLILVDGNPVENISDIRRVELTIKDGKVFNAKELYGALGIRHFQ</sequence>
<dbReference type="InterPro" id="IPR006680">
    <property type="entry name" value="Amidohydro-rel"/>
</dbReference>
<feature type="domain" description="Amidohydrolase-related" evidence="1">
    <location>
        <begin position="551"/>
        <end position="647"/>
    </location>
</feature>
<name>A0ABY2WKK6_9FLAO</name>
<dbReference type="PANTHER" id="PTHR43135">
    <property type="entry name" value="ALPHA-D-RIBOSE 1-METHYLPHOSPHONATE 5-TRIPHOSPHATE DIPHOSPHATASE"/>
    <property type="match status" value="1"/>
</dbReference>
<evidence type="ECO:0000259" key="1">
    <source>
        <dbReference type="Pfam" id="PF01979"/>
    </source>
</evidence>
<gene>
    <name evidence="2" type="ORF">FGG15_12860</name>
</gene>
<organism evidence="2 3">
    <name type="scientific">Flagellimonas algicola</name>
    <dbReference type="NCBI Taxonomy" id="2583815"/>
    <lineage>
        <taxon>Bacteria</taxon>
        <taxon>Pseudomonadati</taxon>
        <taxon>Bacteroidota</taxon>
        <taxon>Flavobacteriia</taxon>
        <taxon>Flavobacteriales</taxon>
        <taxon>Flavobacteriaceae</taxon>
        <taxon>Flagellimonas</taxon>
    </lineage>
</organism>
<dbReference type="SUPFAM" id="SSF51556">
    <property type="entry name" value="Metallo-dependent hydrolases"/>
    <property type="match status" value="1"/>
</dbReference>
<reference evidence="2 3" key="1">
    <citation type="submission" date="2019-05" db="EMBL/GenBank/DDBJ databases">
        <title>Flagellimonas sp. AsT0115, sp. nov., isolated from a marine red algae, Asparagopsis taxiformis.</title>
        <authorList>
            <person name="Kim J."/>
            <person name="Jeong S.E."/>
            <person name="Jeon C.O."/>
        </authorList>
    </citation>
    <scope>NUCLEOTIDE SEQUENCE [LARGE SCALE GENOMIC DNA]</scope>
    <source>
        <strain evidence="2 3">AsT0115</strain>
    </source>
</reference>
<dbReference type="PROSITE" id="PS51257">
    <property type="entry name" value="PROKAR_LIPOPROTEIN"/>
    <property type="match status" value="1"/>
</dbReference>
<dbReference type="SUPFAM" id="SSF51338">
    <property type="entry name" value="Composite domain of metallo-dependent hydrolases"/>
    <property type="match status" value="1"/>
</dbReference>
<dbReference type="PANTHER" id="PTHR43135:SF3">
    <property type="entry name" value="ALPHA-D-RIBOSE 1-METHYLPHOSPHONATE 5-TRIPHOSPHATE DIPHOSPHATASE"/>
    <property type="match status" value="1"/>
</dbReference>
<dbReference type="Gene3D" id="2.30.40.10">
    <property type="entry name" value="Urease, subunit C, domain 1"/>
    <property type="match status" value="2"/>
</dbReference>
<dbReference type="EMBL" id="VCNI01000002">
    <property type="protein sequence ID" value="TMU55072.1"/>
    <property type="molecule type" value="Genomic_DNA"/>
</dbReference>
<comment type="caution">
    <text evidence="2">The sequence shown here is derived from an EMBL/GenBank/DDBJ whole genome shotgun (WGS) entry which is preliminary data.</text>
</comment>
<dbReference type="Proteomes" id="UP000751614">
    <property type="component" value="Unassembled WGS sequence"/>
</dbReference>
<evidence type="ECO:0000313" key="3">
    <source>
        <dbReference type="Proteomes" id="UP000751614"/>
    </source>
</evidence>
<dbReference type="Gene3D" id="3.20.20.140">
    <property type="entry name" value="Metal-dependent hydrolases"/>
    <property type="match status" value="2"/>
</dbReference>
<dbReference type="Pfam" id="PF01979">
    <property type="entry name" value="Amidohydro_1"/>
    <property type="match status" value="1"/>
</dbReference>
<dbReference type="RefSeq" id="WP_138836845.1">
    <property type="nucleotide sequence ID" value="NZ_VCNI01000002.1"/>
</dbReference>
<keyword evidence="3" id="KW-1185">Reference proteome</keyword>
<dbReference type="InterPro" id="IPR032466">
    <property type="entry name" value="Metal_Hydrolase"/>
</dbReference>
<evidence type="ECO:0000313" key="2">
    <source>
        <dbReference type="EMBL" id="TMU55072.1"/>
    </source>
</evidence>